<feature type="region of interest" description="Disordered" evidence="1">
    <location>
        <begin position="868"/>
        <end position="942"/>
    </location>
</feature>
<accession>A0A6A6GZR2</accession>
<feature type="compositionally biased region" description="Low complexity" evidence="1">
    <location>
        <begin position="710"/>
        <end position="722"/>
    </location>
</feature>
<evidence type="ECO:0000259" key="2">
    <source>
        <dbReference type="SMART" id="SM01017"/>
    </source>
</evidence>
<feature type="compositionally biased region" description="Low complexity" evidence="1">
    <location>
        <begin position="787"/>
        <end position="809"/>
    </location>
</feature>
<feature type="region of interest" description="Disordered" evidence="1">
    <location>
        <begin position="960"/>
        <end position="985"/>
    </location>
</feature>
<proteinExistence type="predicted"/>
<dbReference type="OrthoDB" id="298939at2759"/>
<feature type="compositionally biased region" description="Polar residues" evidence="1">
    <location>
        <begin position="155"/>
        <end position="167"/>
    </location>
</feature>
<dbReference type="InterPro" id="IPR011022">
    <property type="entry name" value="Arrestin_C-like"/>
</dbReference>
<sequence length="985" mass="109311">MDLRLFPSSQHLKPPPRGRETDRNGSPGRPPDDEVSSDKNSRSPFRRRQTSKEPPPPPPPKPQFVQHEKPELQRQENVPVAIPRHGPPPPSVGAATWTHIPRPLSDIRETTEPSLCDLARSQSDGQSKRQSNTEIRRHGSHGAASRHSPKETLHRTTSQNSRQQTPQELLGAVPPRTSPNHKVHNQGDAESIFGIPTDNVPKRASSRDSSKKKKGDSRSRRPGTRRVPTLLERSLTEPKRVDFRERHEEVLKRAGSLNSGSRLCKTTISPPSFTVEDLLDFPNYKHPRIKLDLLVGAPLFVGGGNVEGSVRVMPIDTERRRTQIAMLESVSVDLVGVEELSGARRSVFLSLSTELEHPGQHSNTPLKRPESPTPLSLTSYSMPFSITLPLDVGPPPFRSKHAKIRYVLAVTVWVQGIERSTSVRSSQEIQVLSVYDPEKALMSLPSPLTATDTFSMRRTTGLENITVEAGLHRQVWVSGTSVFVDVSVDNNSRKPVKKVGLQLERAVLCYKHAAASTSEKSAGQARIFDSNERIVLSKSYFKHGTNGWNEFAAFTTNARTFELALPRGHATVRCGKYFEVRFFLTVIACFGHTKSVSVQLPIILIHMNSLDVVPGSVARVAAAIEEKKGGHEPHALDDYQERHLGPSLDPNCDGASSHDPSRTQSVQGRAFSAPRIKSLERLRSRQGEWDELGRVLEKSPRKQAPYIRRNNSTGSTSKNSKGSPKRTARPLGQATIFQVGSDTAEVLLSRRRAAQEKPLPQPPLSRQATRQPSLDGVLDTSDRSPISNPSNAPHPAKPPSNKSSSTSSTPRFLRRLASFGSIHYRTPPSNRKARAFAKEDADRLRSCLQHKPSCESAGALACGTEPGAMEYQARRPAPPTPMGPERRKKAGSRRGKKGIGRDSGEGEKERGEVGLDGADLEEDESTKKDTSQAPERHGIRNFKDRLEASGFEVRWLKFRGKGREERDDERRKREKQMEMERLGWI</sequence>
<protein>
    <recommendedName>
        <fullName evidence="2">Arrestin C-terminal-like domain-containing protein</fullName>
    </recommendedName>
</protein>
<feature type="compositionally biased region" description="Basic and acidic residues" evidence="1">
    <location>
        <begin position="899"/>
        <end position="913"/>
    </location>
</feature>
<dbReference type="EMBL" id="ML991828">
    <property type="protein sequence ID" value="KAF2231316.1"/>
    <property type="molecule type" value="Genomic_DNA"/>
</dbReference>
<dbReference type="Proteomes" id="UP000800092">
    <property type="component" value="Unassembled WGS sequence"/>
</dbReference>
<feature type="region of interest" description="Disordered" evidence="1">
    <location>
        <begin position="754"/>
        <end position="809"/>
    </location>
</feature>
<feature type="compositionally biased region" description="Pro residues" evidence="1">
    <location>
        <begin position="53"/>
        <end position="62"/>
    </location>
</feature>
<organism evidence="3 4">
    <name type="scientific">Viridothelium virens</name>
    <name type="common">Speckled blister lichen</name>
    <name type="synonym">Trypethelium virens</name>
    <dbReference type="NCBI Taxonomy" id="1048519"/>
    <lineage>
        <taxon>Eukaryota</taxon>
        <taxon>Fungi</taxon>
        <taxon>Dikarya</taxon>
        <taxon>Ascomycota</taxon>
        <taxon>Pezizomycotina</taxon>
        <taxon>Dothideomycetes</taxon>
        <taxon>Dothideomycetes incertae sedis</taxon>
        <taxon>Trypetheliales</taxon>
        <taxon>Trypetheliaceae</taxon>
        <taxon>Viridothelium</taxon>
    </lineage>
</organism>
<feature type="compositionally biased region" description="Basic residues" evidence="1">
    <location>
        <begin position="886"/>
        <end position="898"/>
    </location>
</feature>
<gene>
    <name evidence="3" type="ORF">EV356DRAFT_535589</name>
</gene>
<evidence type="ECO:0000256" key="1">
    <source>
        <dbReference type="SAM" id="MobiDB-lite"/>
    </source>
</evidence>
<feature type="compositionally biased region" description="Basic and acidic residues" evidence="1">
    <location>
        <begin position="925"/>
        <end position="942"/>
    </location>
</feature>
<dbReference type="SUPFAM" id="SSF81296">
    <property type="entry name" value="E set domains"/>
    <property type="match status" value="1"/>
</dbReference>
<keyword evidence="4" id="KW-1185">Reference proteome</keyword>
<feature type="compositionally biased region" description="Basic residues" evidence="1">
    <location>
        <begin position="210"/>
        <end position="224"/>
    </location>
</feature>
<dbReference type="Gene3D" id="2.60.40.640">
    <property type="match status" value="2"/>
</dbReference>
<feature type="compositionally biased region" description="Basic and acidic residues" evidence="1">
    <location>
        <begin position="30"/>
        <end position="41"/>
    </location>
</feature>
<name>A0A6A6GZR2_VIRVR</name>
<dbReference type="Pfam" id="PF02752">
    <property type="entry name" value="Arrestin_C"/>
    <property type="match status" value="1"/>
</dbReference>
<dbReference type="SMART" id="SM01017">
    <property type="entry name" value="Arrestin_C"/>
    <property type="match status" value="1"/>
</dbReference>
<evidence type="ECO:0000313" key="3">
    <source>
        <dbReference type="EMBL" id="KAF2231316.1"/>
    </source>
</evidence>
<feature type="compositionally biased region" description="Polar residues" evidence="1">
    <location>
        <begin position="120"/>
        <end position="133"/>
    </location>
</feature>
<evidence type="ECO:0000313" key="4">
    <source>
        <dbReference type="Proteomes" id="UP000800092"/>
    </source>
</evidence>
<reference evidence="3" key="1">
    <citation type="journal article" date="2020" name="Stud. Mycol.">
        <title>101 Dothideomycetes genomes: a test case for predicting lifestyles and emergence of pathogens.</title>
        <authorList>
            <person name="Haridas S."/>
            <person name="Albert R."/>
            <person name="Binder M."/>
            <person name="Bloem J."/>
            <person name="Labutti K."/>
            <person name="Salamov A."/>
            <person name="Andreopoulos B."/>
            <person name="Baker S."/>
            <person name="Barry K."/>
            <person name="Bills G."/>
            <person name="Bluhm B."/>
            <person name="Cannon C."/>
            <person name="Castanera R."/>
            <person name="Culley D."/>
            <person name="Daum C."/>
            <person name="Ezra D."/>
            <person name="Gonzalez J."/>
            <person name="Henrissat B."/>
            <person name="Kuo A."/>
            <person name="Liang C."/>
            <person name="Lipzen A."/>
            <person name="Lutzoni F."/>
            <person name="Magnuson J."/>
            <person name="Mondo S."/>
            <person name="Nolan M."/>
            <person name="Ohm R."/>
            <person name="Pangilinan J."/>
            <person name="Park H.-J."/>
            <person name="Ramirez L."/>
            <person name="Alfaro M."/>
            <person name="Sun H."/>
            <person name="Tritt A."/>
            <person name="Yoshinaga Y."/>
            <person name="Zwiers L.-H."/>
            <person name="Turgeon B."/>
            <person name="Goodwin S."/>
            <person name="Spatafora J."/>
            <person name="Crous P."/>
            <person name="Grigoriev I."/>
        </authorList>
    </citation>
    <scope>NUCLEOTIDE SEQUENCE</scope>
    <source>
        <strain evidence="3">Tuck. ex Michener</strain>
    </source>
</reference>
<dbReference type="InterPro" id="IPR014756">
    <property type="entry name" value="Ig_E-set"/>
</dbReference>
<feature type="domain" description="Arrestin C-terminal-like" evidence="2">
    <location>
        <begin position="461"/>
        <end position="609"/>
    </location>
</feature>
<feature type="compositionally biased region" description="Basic and acidic residues" evidence="1">
    <location>
        <begin position="961"/>
        <end position="985"/>
    </location>
</feature>
<feature type="region of interest" description="Disordered" evidence="1">
    <location>
        <begin position="629"/>
        <end position="677"/>
    </location>
</feature>
<feature type="region of interest" description="Disordered" evidence="1">
    <location>
        <begin position="693"/>
        <end position="737"/>
    </location>
</feature>
<feature type="region of interest" description="Disordered" evidence="1">
    <location>
        <begin position="1"/>
        <end position="234"/>
    </location>
</feature>
<feature type="compositionally biased region" description="Basic and acidic residues" evidence="1">
    <location>
        <begin position="629"/>
        <end position="644"/>
    </location>
</feature>
<dbReference type="AlphaFoldDB" id="A0A6A6GZR2"/>
<dbReference type="InterPro" id="IPR014752">
    <property type="entry name" value="Arrestin-like_C"/>
</dbReference>